<dbReference type="AlphaFoldDB" id="A0A285TLV5"/>
<dbReference type="EMBL" id="OBMM01000004">
    <property type="protein sequence ID" value="SOC23640.1"/>
    <property type="molecule type" value="Genomic_DNA"/>
</dbReference>
<dbReference type="InterPro" id="IPR003848">
    <property type="entry name" value="DUF218"/>
</dbReference>
<sequence>MTIKKLAVGCGVSLMLAGAVFGTALAADATDGARIRELVDTGMHYYWSGGDIKKAEAEVFKGITLHGRYDVVEQAFAEASKLAPERIDLRYGIASARILQKKLDEAAETYIGITRVDPHAFDAYTWLAALAHIRGDDDQYRNYMDAMAGIDRDSADAYRKRFLRADANMAEAPNQDVPVLGEKSTIVILGYALAEDGTMREPLMQRLEIGLKAAKANPNARVMVTGGQPQSGVTEGDMMMRWLVEQGIDRDRIMVEDKSKDTVGNMLNIANLLNRHTTDDVILVTSASHMRRAKTVLQDALDQYGLDAPVHPLIALDFDSIEEASKVSDSEKLVVYRDMLRVSGIWAFPGLQQ</sequence>
<evidence type="ECO:0000313" key="3">
    <source>
        <dbReference type="EMBL" id="SOC23640.1"/>
    </source>
</evidence>
<protein>
    <submittedName>
        <fullName evidence="3">DUF218 domain-containing protein</fullName>
    </submittedName>
</protein>
<dbReference type="Gene3D" id="3.40.50.620">
    <property type="entry name" value="HUPs"/>
    <property type="match status" value="1"/>
</dbReference>
<dbReference type="Proteomes" id="UP000219068">
    <property type="component" value="Unassembled WGS sequence"/>
</dbReference>
<keyword evidence="1" id="KW-0732">Signal</keyword>
<evidence type="ECO:0000256" key="1">
    <source>
        <dbReference type="SAM" id="SignalP"/>
    </source>
</evidence>
<evidence type="ECO:0000313" key="4">
    <source>
        <dbReference type="Proteomes" id="UP000219068"/>
    </source>
</evidence>
<dbReference type="PANTHER" id="PTHR30336">
    <property type="entry name" value="INNER MEMBRANE PROTEIN, PROBABLE PERMEASE"/>
    <property type="match status" value="1"/>
</dbReference>
<feature type="chain" id="PRO_5013398142" evidence="1">
    <location>
        <begin position="27"/>
        <end position="353"/>
    </location>
</feature>
<dbReference type="GO" id="GO:0043164">
    <property type="term" value="P:Gram-negative-bacterium-type cell wall biogenesis"/>
    <property type="evidence" value="ECO:0007669"/>
    <property type="project" value="TreeGrafter"/>
</dbReference>
<accession>A0A285TLV5</accession>
<dbReference type="GO" id="GO:0005886">
    <property type="term" value="C:plasma membrane"/>
    <property type="evidence" value="ECO:0007669"/>
    <property type="project" value="TreeGrafter"/>
</dbReference>
<dbReference type="GO" id="GO:0000270">
    <property type="term" value="P:peptidoglycan metabolic process"/>
    <property type="evidence" value="ECO:0007669"/>
    <property type="project" value="TreeGrafter"/>
</dbReference>
<proteinExistence type="predicted"/>
<dbReference type="SUPFAM" id="SSF48452">
    <property type="entry name" value="TPR-like"/>
    <property type="match status" value="1"/>
</dbReference>
<dbReference type="Pfam" id="PF02698">
    <property type="entry name" value="DUF218"/>
    <property type="match status" value="1"/>
</dbReference>
<dbReference type="InterPro" id="IPR014729">
    <property type="entry name" value="Rossmann-like_a/b/a_fold"/>
</dbReference>
<reference evidence="3 4" key="1">
    <citation type="submission" date="2017-08" db="EMBL/GenBank/DDBJ databases">
        <authorList>
            <person name="de Groot N.N."/>
        </authorList>
    </citation>
    <scope>NUCLEOTIDE SEQUENCE [LARGE SCALE GENOMIC DNA]</scope>
    <source>
        <strain evidence="3 4">USBA 78</strain>
    </source>
</reference>
<dbReference type="PANTHER" id="PTHR30336:SF4">
    <property type="entry name" value="ENVELOPE BIOGENESIS FACTOR ELYC"/>
    <property type="match status" value="1"/>
</dbReference>
<dbReference type="InterPro" id="IPR011990">
    <property type="entry name" value="TPR-like_helical_dom_sf"/>
</dbReference>
<dbReference type="RefSeq" id="WP_170954149.1">
    <property type="nucleotide sequence ID" value="NZ_OBMM01000004.1"/>
</dbReference>
<dbReference type="InterPro" id="IPR051599">
    <property type="entry name" value="Cell_Envelope_Assoc"/>
</dbReference>
<feature type="domain" description="DUF218" evidence="2">
    <location>
        <begin position="185"/>
        <end position="323"/>
    </location>
</feature>
<dbReference type="CDD" id="cd06259">
    <property type="entry name" value="YdcF-like"/>
    <property type="match status" value="1"/>
</dbReference>
<gene>
    <name evidence="3" type="ORF">SAMN05428964_104129</name>
</gene>
<evidence type="ECO:0000259" key="2">
    <source>
        <dbReference type="Pfam" id="PF02698"/>
    </source>
</evidence>
<name>A0A285TLV5_9PROT</name>
<dbReference type="Gene3D" id="1.25.40.10">
    <property type="entry name" value="Tetratricopeptide repeat domain"/>
    <property type="match status" value="1"/>
</dbReference>
<organism evidence="3 4">
    <name type="scientific">Thalassospira xiamenensis</name>
    <dbReference type="NCBI Taxonomy" id="220697"/>
    <lineage>
        <taxon>Bacteria</taxon>
        <taxon>Pseudomonadati</taxon>
        <taxon>Pseudomonadota</taxon>
        <taxon>Alphaproteobacteria</taxon>
        <taxon>Rhodospirillales</taxon>
        <taxon>Thalassospiraceae</taxon>
        <taxon>Thalassospira</taxon>
    </lineage>
</organism>
<feature type="signal peptide" evidence="1">
    <location>
        <begin position="1"/>
        <end position="26"/>
    </location>
</feature>